<dbReference type="EMBL" id="KR476377">
    <property type="protein sequence ID" value="ALK01107.1"/>
    <property type="molecule type" value="Genomic_DNA"/>
</dbReference>
<dbReference type="InterPro" id="IPR003359">
    <property type="entry name" value="PSI_Ycf4_assembly"/>
</dbReference>
<name>A0A0B5EDE1_GNEGN</name>
<dbReference type="Pfam" id="PF02392">
    <property type="entry name" value="Ycf4"/>
    <property type="match status" value="1"/>
</dbReference>
<dbReference type="HAMAP" id="MF_00437">
    <property type="entry name" value="Ycf4"/>
    <property type="match status" value="1"/>
</dbReference>
<gene>
    <name evidence="10 11" type="primary">ycf4</name>
</gene>
<dbReference type="RefSeq" id="YP_009117854.1">
    <property type="nucleotide sequence ID" value="NC_026301.1"/>
</dbReference>
<dbReference type="PANTHER" id="PTHR33288:SF4">
    <property type="entry name" value="PHOTOSYSTEM I ASSEMBLY PROTEIN YCF4"/>
    <property type="match status" value="1"/>
</dbReference>
<evidence type="ECO:0000313" key="12">
    <source>
        <dbReference type="EMBL" id="ALK01107.1"/>
    </source>
</evidence>
<dbReference type="PANTHER" id="PTHR33288">
    <property type="match status" value="1"/>
</dbReference>
<evidence type="ECO:0000256" key="6">
    <source>
        <dbReference type="ARBA" id="ARBA00022989"/>
    </source>
</evidence>
<reference evidence="11" key="2">
    <citation type="journal article" date="2016" name="New Phytol.">
        <title>Evolutionary dynamics of the plastid inverted repeat: the effects of expansion, contraction, and loss on substitution rates.</title>
        <authorList>
            <person name="Zhu A."/>
            <person name="Guo W."/>
            <person name="Gupta S."/>
            <person name="Fan W."/>
            <person name="Mower J.P."/>
        </authorList>
    </citation>
    <scope>NUCLEOTIDE SEQUENCE</scope>
</reference>
<evidence type="ECO:0000256" key="2">
    <source>
        <dbReference type="ARBA" id="ARBA00008198"/>
    </source>
</evidence>
<evidence type="ECO:0000256" key="7">
    <source>
        <dbReference type="ARBA" id="ARBA00023078"/>
    </source>
</evidence>
<keyword evidence="5 10" id="KW-0812">Transmembrane</keyword>
<dbReference type="GO" id="GO:0055035">
    <property type="term" value="C:plastid thylakoid membrane"/>
    <property type="evidence" value="ECO:0007669"/>
    <property type="project" value="UniProtKB-SubCell"/>
</dbReference>
<keyword evidence="4 10" id="KW-0602">Photosynthesis</keyword>
<evidence type="ECO:0000256" key="8">
    <source>
        <dbReference type="ARBA" id="ARBA00023136"/>
    </source>
</evidence>
<evidence type="ECO:0000256" key="5">
    <source>
        <dbReference type="ARBA" id="ARBA00022692"/>
    </source>
</evidence>
<evidence type="ECO:0000256" key="4">
    <source>
        <dbReference type="ARBA" id="ARBA00022531"/>
    </source>
</evidence>
<accession>A0A0B5EDE1</accession>
<dbReference type="GO" id="GO:0015979">
    <property type="term" value="P:photosynthesis"/>
    <property type="evidence" value="ECO:0007669"/>
    <property type="project" value="UniProtKB-UniRule"/>
</dbReference>
<comment type="similarity">
    <text evidence="2 10">Belongs to the Ycf4 family.</text>
</comment>
<dbReference type="GeneID" id="22975671"/>
<evidence type="ECO:0000313" key="11">
    <source>
        <dbReference type="EMBL" id="AJE71482.1"/>
    </source>
</evidence>
<keyword evidence="7 10" id="KW-0793">Thylakoid</keyword>
<evidence type="ECO:0000256" key="3">
    <source>
        <dbReference type="ARBA" id="ARBA00015395"/>
    </source>
</evidence>
<keyword evidence="8 10" id="KW-0472">Membrane</keyword>
<sequence>MISMNHQVKRLWIEPIKGSRRKSNFFFASIILGGALGFLLVGFSSYIGRSLVPPLLSHQILFVPQRIVMCFYGIAGLFFSSYLWCTILFNVGGGYNKIDEKKGILCFFRWGFPGKNRRVFLRVPMKNVQTIKMEVQESLFYSRHVLYMKVKGLPDIPLARTGDHFNLSEMEQKAAELAHFLRVSIEGF</sequence>
<proteinExistence type="inferred from homology"/>
<evidence type="ECO:0000256" key="1">
    <source>
        <dbReference type="ARBA" id="ARBA00002862"/>
    </source>
</evidence>
<keyword evidence="6 10" id="KW-1133">Transmembrane helix</keyword>
<keyword evidence="12" id="KW-0150">Chloroplast</keyword>
<dbReference type="AlphaFoldDB" id="A0A0B5EDE1"/>
<feature type="transmembrane region" description="Helical" evidence="10">
    <location>
        <begin position="25"/>
        <end position="46"/>
    </location>
</feature>
<comment type="function">
    <text evidence="1 10">Seems to be required for the assembly of the photosystem I complex.</text>
</comment>
<protein>
    <recommendedName>
        <fullName evidence="3 10">Photosystem I assembly protein Ycf4</fullName>
    </recommendedName>
</protein>
<comment type="subcellular location">
    <subcellularLocation>
        <location evidence="10">Cellular thylakoid membrane</location>
        <topology evidence="10">Multi-pass membrane protein</topology>
    </subcellularLocation>
    <subcellularLocation>
        <location evidence="9">Plastid thylakoid membrane</location>
        <topology evidence="9">Multi-pass membrane protein</topology>
    </subcellularLocation>
</comment>
<organism evidence="11">
    <name type="scientific">Gnetum gnemon</name>
    <name type="common">Spanish joint-fir</name>
    <name type="synonym">Gnetum acutatum</name>
    <dbReference type="NCBI Taxonomy" id="3382"/>
    <lineage>
        <taxon>Eukaryota</taxon>
        <taxon>Viridiplantae</taxon>
        <taxon>Streptophyta</taxon>
        <taxon>Embryophyta</taxon>
        <taxon>Tracheophyta</taxon>
        <taxon>Spermatophyta</taxon>
        <taxon>Gnetopsida</taxon>
        <taxon>Gnetidae</taxon>
        <taxon>Gnetales</taxon>
        <taxon>Gnetaceae</taxon>
        <taxon>Gnetum</taxon>
    </lineage>
</organism>
<keyword evidence="11" id="KW-0934">Plastid</keyword>
<evidence type="ECO:0000256" key="10">
    <source>
        <dbReference type="HAMAP-Rule" id="MF_00437"/>
    </source>
</evidence>
<evidence type="ECO:0000256" key="9">
    <source>
        <dbReference type="ARBA" id="ARBA00046286"/>
    </source>
</evidence>
<feature type="transmembrane region" description="Helical" evidence="10">
    <location>
        <begin position="66"/>
        <end position="92"/>
    </location>
</feature>
<dbReference type="EMBL" id="KP099649">
    <property type="protein sequence ID" value="AJE71482.1"/>
    <property type="molecule type" value="Genomic_DNA"/>
</dbReference>
<dbReference type="GO" id="GO:0009522">
    <property type="term" value="C:photosystem I"/>
    <property type="evidence" value="ECO:0007669"/>
    <property type="project" value="InterPro"/>
</dbReference>
<reference evidence="12" key="1">
    <citation type="submission" date="2015-05" db="EMBL/GenBank/DDBJ databases">
        <title>Five gymnosperm plastomes reveal rampant rearrangements in Cupressophytes and the retention of ndh pseudogenes in Abies sibirica and Pinus sylvestris.</title>
        <authorList>
            <person name="Wu Z."/>
            <person name="Arvestad L."/>
            <person name="Thompson S.L."/>
        </authorList>
    </citation>
    <scope>NUCLEOTIDE SEQUENCE</scope>
</reference>
<geneLocation type="plastid" evidence="11"/>